<dbReference type="GO" id="GO:0046872">
    <property type="term" value="F:metal ion binding"/>
    <property type="evidence" value="ECO:0007669"/>
    <property type="project" value="UniProtKB-KW"/>
</dbReference>
<dbReference type="SUPFAM" id="SSF55811">
    <property type="entry name" value="Nudix"/>
    <property type="match status" value="1"/>
</dbReference>
<dbReference type="InterPro" id="IPR000086">
    <property type="entry name" value="NUDIX_hydrolase_dom"/>
</dbReference>
<dbReference type="CDD" id="cd03425">
    <property type="entry name" value="NUDIX_MutT_NudA_like"/>
    <property type="match status" value="1"/>
</dbReference>
<protein>
    <recommendedName>
        <fullName evidence="11">8-oxo-dGTP diphosphatase</fullName>
        <ecNumber evidence="11">3.6.1.55</ecNumber>
    </recommendedName>
</protein>
<dbReference type="Pfam" id="PF00293">
    <property type="entry name" value="NUDIX"/>
    <property type="match status" value="1"/>
</dbReference>
<dbReference type="PANTHER" id="PTHR47707:SF1">
    <property type="entry name" value="NUDIX HYDROLASE FAMILY PROTEIN"/>
    <property type="match status" value="1"/>
</dbReference>
<keyword evidence="4" id="KW-0235">DNA replication</keyword>
<dbReference type="GO" id="GO:0008413">
    <property type="term" value="F:8-oxo-7,8-dihydroguanosine triphosphate pyrophosphatase activity"/>
    <property type="evidence" value="ECO:0007669"/>
    <property type="project" value="TreeGrafter"/>
</dbReference>
<evidence type="ECO:0000313" key="14">
    <source>
        <dbReference type="Proteomes" id="UP000298246"/>
    </source>
</evidence>
<feature type="domain" description="Nudix hydrolase" evidence="12">
    <location>
        <begin position="2"/>
        <end position="127"/>
    </location>
</feature>
<dbReference type="InterPro" id="IPR020476">
    <property type="entry name" value="Nudix_hydrolase"/>
</dbReference>
<dbReference type="Gene3D" id="3.90.79.10">
    <property type="entry name" value="Nucleoside Triphosphate Pyrophosphohydrolase"/>
    <property type="match status" value="1"/>
</dbReference>
<evidence type="ECO:0000256" key="5">
    <source>
        <dbReference type="ARBA" id="ARBA00022723"/>
    </source>
</evidence>
<accession>A0A4Y8Q2W0</accession>
<keyword evidence="9" id="KW-0234">DNA repair</keyword>
<dbReference type="PRINTS" id="PR00502">
    <property type="entry name" value="NUDIXFAMILY"/>
</dbReference>
<keyword evidence="3" id="KW-0515">Mutator protein</keyword>
<evidence type="ECO:0000256" key="2">
    <source>
        <dbReference type="ARBA" id="ARBA00005582"/>
    </source>
</evidence>
<comment type="cofactor">
    <cofactor evidence="1">
        <name>Mg(2+)</name>
        <dbReference type="ChEBI" id="CHEBI:18420"/>
    </cofactor>
</comment>
<sequence>MKKVDVVGAVMFNEKNEVLCALRSQTMSLPGLWEFPGGKIEAGETPQMSLAREIQEELDCTIQVGDLVADATHEYPNVIVRLITYKATITEGIPTPKEHEKLIWLPLTEVDTLEWAPADLPTLQELKREFIE</sequence>
<dbReference type="Proteomes" id="UP000298246">
    <property type="component" value="Unassembled WGS sequence"/>
</dbReference>
<name>A0A4Y8Q2W0_9BACL</name>
<dbReference type="PROSITE" id="PS51462">
    <property type="entry name" value="NUDIX"/>
    <property type="match status" value="1"/>
</dbReference>
<dbReference type="EMBL" id="MYFO01000010">
    <property type="protein sequence ID" value="TFE88198.1"/>
    <property type="molecule type" value="Genomic_DNA"/>
</dbReference>
<evidence type="ECO:0000256" key="1">
    <source>
        <dbReference type="ARBA" id="ARBA00001946"/>
    </source>
</evidence>
<gene>
    <name evidence="13" type="ORF">B5M42_09695</name>
</gene>
<dbReference type="InterPro" id="IPR015797">
    <property type="entry name" value="NUDIX_hydrolase-like_dom_sf"/>
</dbReference>
<dbReference type="GO" id="GO:0035539">
    <property type="term" value="F:8-oxo-7,8-dihydrodeoxyguanosine triphosphate pyrophosphatase activity"/>
    <property type="evidence" value="ECO:0007669"/>
    <property type="project" value="UniProtKB-EC"/>
</dbReference>
<dbReference type="GO" id="GO:0044716">
    <property type="term" value="F:8-oxo-GDP phosphatase activity"/>
    <property type="evidence" value="ECO:0007669"/>
    <property type="project" value="TreeGrafter"/>
</dbReference>
<dbReference type="GO" id="GO:0044715">
    <property type="term" value="F:8-oxo-dGDP phosphatase activity"/>
    <property type="evidence" value="ECO:0007669"/>
    <property type="project" value="TreeGrafter"/>
</dbReference>
<keyword evidence="14" id="KW-1185">Reference proteome</keyword>
<dbReference type="EC" id="3.6.1.55" evidence="11"/>
<comment type="catalytic activity">
    <reaction evidence="10">
        <text>8-oxo-dGTP + H2O = 8-oxo-dGMP + diphosphate + H(+)</text>
        <dbReference type="Rhea" id="RHEA:31575"/>
        <dbReference type="ChEBI" id="CHEBI:15377"/>
        <dbReference type="ChEBI" id="CHEBI:15378"/>
        <dbReference type="ChEBI" id="CHEBI:33019"/>
        <dbReference type="ChEBI" id="CHEBI:63224"/>
        <dbReference type="ChEBI" id="CHEBI:77896"/>
        <dbReference type="EC" id="3.6.1.55"/>
    </reaction>
</comment>
<dbReference type="AlphaFoldDB" id="A0A4Y8Q2W0"/>
<evidence type="ECO:0000256" key="7">
    <source>
        <dbReference type="ARBA" id="ARBA00022801"/>
    </source>
</evidence>
<evidence type="ECO:0000256" key="4">
    <source>
        <dbReference type="ARBA" id="ARBA00022705"/>
    </source>
</evidence>
<evidence type="ECO:0000256" key="6">
    <source>
        <dbReference type="ARBA" id="ARBA00022763"/>
    </source>
</evidence>
<organism evidence="13 14">
    <name type="scientific">Paenibacillus athensensis</name>
    <dbReference type="NCBI Taxonomy" id="1967502"/>
    <lineage>
        <taxon>Bacteria</taxon>
        <taxon>Bacillati</taxon>
        <taxon>Bacillota</taxon>
        <taxon>Bacilli</taxon>
        <taxon>Bacillales</taxon>
        <taxon>Paenibacillaceae</taxon>
        <taxon>Paenibacillus</taxon>
    </lineage>
</organism>
<keyword evidence="8" id="KW-0460">Magnesium</keyword>
<dbReference type="GO" id="GO:0006281">
    <property type="term" value="P:DNA repair"/>
    <property type="evidence" value="ECO:0007669"/>
    <property type="project" value="UniProtKB-KW"/>
</dbReference>
<evidence type="ECO:0000313" key="13">
    <source>
        <dbReference type="EMBL" id="TFE88198.1"/>
    </source>
</evidence>
<reference evidence="13 14" key="1">
    <citation type="submission" date="2017-03" db="EMBL/GenBank/DDBJ databases">
        <title>Isolation of Levoglucosan Utilizing Bacteria.</title>
        <authorList>
            <person name="Arya A.S."/>
        </authorList>
    </citation>
    <scope>NUCLEOTIDE SEQUENCE [LARGE SCALE GENOMIC DNA]</scope>
    <source>
        <strain evidence="13 14">MEC069</strain>
    </source>
</reference>
<comment type="similarity">
    <text evidence="2">Belongs to the Nudix hydrolase family.</text>
</comment>
<dbReference type="InterPro" id="IPR047127">
    <property type="entry name" value="MutT-like"/>
</dbReference>
<dbReference type="PANTHER" id="PTHR47707">
    <property type="entry name" value="8-OXO-DGTP DIPHOSPHATASE"/>
    <property type="match status" value="1"/>
</dbReference>
<evidence type="ECO:0000256" key="9">
    <source>
        <dbReference type="ARBA" id="ARBA00023204"/>
    </source>
</evidence>
<keyword evidence="6" id="KW-0227">DNA damage</keyword>
<dbReference type="RefSeq" id="WP_134752225.1">
    <property type="nucleotide sequence ID" value="NZ_MYFO02000015.1"/>
</dbReference>
<evidence type="ECO:0000256" key="8">
    <source>
        <dbReference type="ARBA" id="ARBA00022842"/>
    </source>
</evidence>
<comment type="caution">
    <text evidence="13">The sequence shown here is derived from an EMBL/GenBank/DDBJ whole genome shotgun (WGS) entry which is preliminary data.</text>
</comment>
<dbReference type="GO" id="GO:0006260">
    <property type="term" value="P:DNA replication"/>
    <property type="evidence" value="ECO:0007669"/>
    <property type="project" value="UniProtKB-KW"/>
</dbReference>
<proteinExistence type="inferred from homology"/>
<dbReference type="OrthoDB" id="9810648at2"/>
<evidence type="ECO:0000256" key="11">
    <source>
        <dbReference type="ARBA" id="ARBA00038905"/>
    </source>
</evidence>
<keyword evidence="7" id="KW-0378">Hydrolase</keyword>
<evidence type="ECO:0000256" key="3">
    <source>
        <dbReference type="ARBA" id="ARBA00022457"/>
    </source>
</evidence>
<evidence type="ECO:0000256" key="10">
    <source>
        <dbReference type="ARBA" id="ARBA00035861"/>
    </source>
</evidence>
<evidence type="ECO:0000259" key="12">
    <source>
        <dbReference type="PROSITE" id="PS51462"/>
    </source>
</evidence>
<keyword evidence="5" id="KW-0479">Metal-binding</keyword>